<reference evidence="1" key="1">
    <citation type="submission" date="2022-10" db="EMBL/GenBank/DDBJ databases">
        <title>The complete genomes of actinobacterial strains from the NBC collection.</title>
        <authorList>
            <person name="Joergensen T.S."/>
            <person name="Alvarez Arevalo M."/>
            <person name="Sterndorff E.B."/>
            <person name="Faurdal D."/>
            <person name="Vuksanovic O."/>
            <person name="Mourched A.-S."/>
            <person name="Charusanti P."/>
            <person name="Shaw S."/>
            <person name="Blin K."/>
            <person name="Weber T."/>
        </authorList>
    </citation>
    <scope>NUCLEOTIDE SEQUENCE</scope>
    <source>
        <strain evidence="1">NBC_00060</strain>
    </source>
</reference>
<dbReference type="EMBL" id="CP108253">
    <property type="protein sequence ID" value="WTU44967.1"/>
    <property type="molecule type" value="Genomic_DNA"/>
</dbReference>
<protein>
    <recommendedName>
        <fullName evidence="2">Transcriptional regulator, AbiEi antitoxin, Type IV TA system</fullName>
    </recommendedName>
</protein>
<proteinExistence type="predicted"/>
<sequence length="259" mass="26795">MDALVRLGSWTAGQWGLVTQAQAAIEGVSTFRLTGLVQAGLLTAVDDGVFQLAGAPVPRHGDIKAAWLAMDPPTPAWRRLPPARPGAVISHASACRLHQLGDLPAPVVEMLVPPGTGGAAPGRRLYDGPVLDPGHIALVDGLPVTTPTRTITDLLHAGVDGAHIGAVIADAAGRHLVGPDTLAPHLQPFTHAYGLPHAATGHDLIDHLTAQAGEGVGAEQVGRLLVQARVEDVAAALSRLPAPWRQQLLQHLAPGADDN</sequence>
<gene>
    <name evidence="1" type="ORF">OHV25_38070</name>
</gene>
<dbReference type="AlphaFoldDB" id="A0AAU2HA49"/>
<evidence type="ECO:0000313" key="1">
    <source>
        <dbReference type="EMBL" id="WTU44967.1"/>
    </source>
</evidence>
<organism evidence="1">
    <name type="scientific">Streptomyces sp. NBC_00060</name>
    <dbReference type="NCBI Taxonomy" id="2975636"/>
    <lineage>
        <taxon>Bacteria</taxon>
        <taxon>Bacillati</taxon>
        <taxon>Actinomycetota</taxon>
        <taxon>Actinomycetes</taxon>
        <taxon>Kitasatosporales</taxon>
        <taxon>Streptomycetaceae</taxon>
        <taxon>Streptomyces</taxon>
    </lineage>
</organism>
<evidence type="ECO:0008006" key="2">
    <source>
        <dbReference type="Google" id="ProtNLM"/>
    </source>
</evidence>
<name>A0AAU2HA49_9ACTN</name>
<accession>A0AAU2HA49</accession>